<accession>A0ABP9V930</accession>
<keyword evidence="2" id="KW-1185">Reference proteome</keyword>
<dbReference type="RefSeq" id="WP_353541738.1">
    <property type="nucleotide sequence ID" value="NZ_BAABRN010000013.1"/>
</dbReference>
<sequence length="192" mass="21184">MHKWHGFGVWLVLLGGVGAAQDDFNPTEVCAAHPRVDVQGILVWGENLENAKAMPYDLTCSGLHIWSTQEKVMVKADNVFTALETFTDEAFLLSYLDQLRVRYLRTGQVTADPVRGVEGSLLDEVFRIKVTVTPRGGQPQLIFKNAMPYPITLPVDQAFTVDLDTADLPNPWPKVEIDPLAGQVTATLGEAH</sequence>
<dbReference type="EMBL" id="BAABRN010000013">
    <property type="protein sequence ID" value="GAA5501767.1"/>
    <property type="molecule type" value="Genomic_DNA"/>
</dbReference>
<protein>
    <submittedName>
        <fullName evidence="1">Uncharacterized protein</fullName>
    </submittedName>
</protein>
<reference evidence="1 2" key="1">
    <citation type="submission" date="2024-02" db="EMBL/GenBank/DDBJ databases">
        <title>Deinococcus xinjiangensis NBRC 107630.</title>
        <authorList>
            <person name="Ichikawa N."/>
            <person name="Katano-Makiyama Y."/>
            <person name="Hidaka K."/>
        </authorList>
    </citation>
    <scope>NUCLEOTIDE SEQUENCE [LARGE SCALE GENOMIC DNA]</scope>
    <source>
        <strain evidence="1 2">NBRC 107630</strain>
    </source>
</reference>
<proteinExistence type="predicted"/>
<gene>
    <name evidence="1" type="ORF">Dxin01_01506</name>
</gene>
<dbReference type="Proteomes" id="UP001458946">
    <property type="component" value="Unassembled WGS sequence"/>
</dbReference>
<evidence type="ECO:0000313" key="1">
    <source>
        <dbReference type="EMBL" id="GAA5501767.1"/>
    </source>
</evidence>
<name>A0ABP9V930_9DEIO</name>
<organism evidence="1 2">
    <name type="scientific">Deinococcus xinjiangensis</name>
    <dbReference type="NCBI Taxonomy" id="457454"/>
    <lineage>
        <taxon>Bacteria</taxon>
        <taxon>Thermotogati</taxon>
        <taxon>Deinococcota</taxon>
        <taxon>Deinococci</taxon>
        <taxon>Deinococcales</taxon>
        <taxon>Deinococcaceae</taxon>
        <taxon>Deinococcus</taxon>
    </lineage>
</organism>
<comment type="caution">
    <text evidence="1">The sequence shown here is derived from an EMBL/GenBank/DDBJ whole genome shotgun (WGS) entry which is preliminary data.</text>
</comment>
<evidence type="ECO:0000313" key="2">
    <source>
        <dbReference type="Proteomes" id="UP001458946"/>
    </source>
</evidence>